<dbReference type="RefSeq" id="WP_026936522.1">
    <property type="nucleotide sequence ID" value="NZ_CP028426.1"/>
</dbReference>
<protein>
    <recommendedName>
        <fullName evidence="1">Beta-lactamase-related domain-containing protein</fullName>
    </recommendedName>
</protein>
<evidence type="ECO:0000259" key="1">
    <source>
        <dbReference type="Pfam" id="PF00144"/>
    </source>
</evidence>
<dbReference type="PANTHER" id="PTHR43283:SF3">
    <property type="entry name" value="BETA-LACTAMASE FAMILY PROTEIN (AFU_ORTHOLOGUE AFUA_5G07500)"/>
    <property type="match status" value="1"/>
</dbReference>
<evidence type="ECO:0000313" key="3">
    <source>
        <dbReference type="Proteomes" id="UP001170379"/>
    </source>
</evidence>
<dbReference type="PANTHER" id="PTHR43283">
    <property type="entry name" value="BETA-LACTAMASE-RELATED"/>
    <property type="match status" value="1"/>
</dbReference>
<dbReference type="InterPro" id="IPR012338">
    <property type="entry name" value="Beta-lactam/transpept-like"/>
</dbReference>
<dbReference type="InterPro" id="IPR050789">
    <property type="entry name" value="Diverse_Enzym_Activities"/>
</dbReference>
<sequence length="348" mass="37998">MTDFSRAIDVARRRGGPAHLLVLHEGTPVVDERFGVGAHAAFWPFSVSKIYIAALTWALHEDGLLSVDHPVAKYWPEFAQHGKEAVTIRQVLQHRSGLPRVGGTLAEVAAMTDWREATDRLARASRQPNADEVPAYEWLAWGFILGEVAQRTTGFDLQTVLRERILERVDARGTFLGMPPTQSWRAVPFTARDPASGVVAGVLNRESVRDAVIPAGGVSTTVYDLANLLEAIRLGGSEIGLGNQSTAAMLEPSNHGEFDRFAGGRVWWSNGLQLGHADPNPFRASALGTRSSDETFGHNGSNVSIAWADPTRDLTFVYLSGIIEPFPLNRLTLMRMQDLVLTAVGDIN</sequence>
<accession>A0ABT7C7R1</accession>
<evidence type="ECO:0000313" key="2">
    <source>
        <dbReference type="EMBL" id="MDJ1370767.1"/>
    </source>
</evidence>
<keyword evidence="3" id="KW-1185">Reference proteome</keyword>
<dbReference type="Pfam" id="PF00144">
    <property type="entry name" value="Beta-lactamase"/>
    <property type="match status" value="1"/>
</dbReference>
<proteinExistence type="predicted"/>
<gene>
    <name evidence="2" type="ORF">C7K25_05210</name>
</gene>
<organism evidence="2 3">
    <name type="scientific">Gulosibacter molinativorax</name>
    <dbReference type="NCBI Taxonomy" id="256821"/>
    <lineage>
        <taxon>Bacteria</taxon>
        <taxon>Bacillati</taxon>
        <taxon>Actinomycetota</taxon>
        <taxon>Actinomycetes</taxon>
        <taxon>Micrococcales</taxon>
        <taxon>Microbacteriaceae</taxon>
        <taxon>Gulosibacter</taxon>
    </lineage>
</organism>
<dbReference type="EMBL" id="PXVD01000006">
    <property type="protein sequence ID" value="MDJ1370767.1"/>
    <property type="molecule type" value="Genomic_DNA"/>
</dbReference>
<comment type="caution">
    <text evidence="2">The sequence shown here is derived from an EMBL/GenBank/DDBJ whole genome shotgun (WGS) entry which is preliminary data.</text>
</comment>
<dbReference type="Proteomes" id="UP001170379">
    <property type="component" value="Unassembled WGS sequence"/>
</dbReference>
<reference evidence="2" key="1">
    <citation type="submission" date="2018-03" db="EMBL/GenBank/DDBJ databases">
        <authorList>
            <person name="Nunes O.C."/>
            <person name="Lopes A.R."/>
            <person name="Froufe H."/>
            <person name="Munoz-Merida A."/>
            <person name="Barroso C."/>
            <person name="Egas C."/>
        </authorList>
    </citation>
    <scope>NUCLEOTIDE SEQUENCE</scope>
    <source>
        <strain evidence="2">ON4</strain>
    </source>
</reference>
<reference evidence="2" key="2">
    <citation type="journal article" date="2022" name="Sci. Rep.">
        <title>In silico prediction of the enzymes involved in the degradation of the herbicide molinate by Gulosibacter molinativorax ON4T.</title>
        <authorList>
            <person name="Lopes A.R."/>
            <person name="Bunin E."/>
            <person name="Viana A.T."/>
            <person name="Froufe H."/>
            <person name="Munoz-Merida A."/>
            <person name="Pinho D."/>
            <person name="Figueiredo J."/>
            <person name="Barroso C."/>
            <person name="Vaz-Moreira I."/>
            <person name="Bellanger X."/>
            <person name="Egas C."/>
            <person name="Nunes O.C."/>
        </authorList>
    </citation>
    <scope>NUCLEOTIDE SEQUENCE</scope>
    <source>
        <strain evidence="2">ON4</strain>
    </source>
</reference>
<dbReference type="Gene3D" id="3.40.710.10">
    <property type="entry name" value="DD-peptidase/beta-lactamase superfamily"/>
    <property type="match status" value="1"/>
</dbReference>
<dbReference type="SUPFAM" id="SSF56601">
    <property type="entry name" value="beta-lactamase/transpeptidase-like"/>
    <property type="match status" value="1"/>
</dbReference>
<name>A0ABT7C7R1_9MICO</name>
<dbReference type="InterPro" id="IPR001466">
    <property type="entry name" value="Beta-lactam-related"/>
</dbReference>
<feature type="domain" description="Beta-lactamase-related" evidence="1">
    <location>
        <begin position="20"/>
        <end position="320"/>
    </location>
</feature>